<dbReference type="AlphaFoldDB" id="A0AAV5MTW9"/>
<keyword evidence="2" id="KW-1185">Reference proteome</keyword>
<proteinExistence type="predicted"/>
<accession>A0AAV5MTW9</accession>
<sequence length="74" mass="8181">MLPLSLNTLSPRLLNRKPDASIASKGHLSTGQLYVALSRVKSKHGLKILSLDIQGNVSKQTTNIVFKEAFQRLH</sequence>
<evidence type="ECO:0000313" key="2">
    <source>
        <dbReference type="Proteomes" id="UP001054252"/>
    </source>
</evidence>
<reference evidence="1 2" key="1">
    <citation type="journal article" date="2021" name="Commun. Biol.">
        <title>The genome of Shorea leprosula (Dipterocarpaceae) highlights the ecological relevance of drought in aseasonal tropical rainforests.</title>
        <authorList>
            <person name="Ng K.K.S."/>
            <person name="Kobayashi M.J."/>
            <person name="Fawcett J.A."/>
            <person name="Hatakeyama M."/>
            <person name="Paape T."/>
            <person name="Ng C.H."/>
            <person name="Ang C.C."/>
            <person name="Tnah L.H."/>
            <person name="Lee C.T."/>
            <person name="Nishiyama T."/>
            <person name="Sese J."/>
            <person name="O'Brien M.J."/>
            <person name="Copetti D."/>
            <person name="Mohd Noor M.I."/>
            <person name="Ong R.C."/>
            <person name="Putra M."/>
            <person name="Sireger I.Z."/>
            <person name="Indrioko S."/>
            <person name="Kosugi Y."/>
            <person name="Izuno A."/>
            <person name="Isagi Y."/>
            <person name="Lee S.L."/>
            <person name="Shimizu K.K."/>
        </authorList>
    </citation>
    <scope>NUCLEOTIDE SEQUENCE [LARGE SCALE GENOMIC DNA]</scope>
    <source>
        <strain evidence="1">214</strain>
    </source>
</reference>
<organism evidence="1 2">
    <name type="scientific">Rubroshorea leprosula</name>
    <dbReference type="NCBI Taxonomy" id="152421"/>
    <lineage>
        <taxon>Eukaryota</taxon>
        <taxon>Viridiplantae</taxon>
        <taxon>Streptophyta</taxon>
        <taxon>Embryophyta</taxon>
        <taxon>Tracheophyta</taxon>
        <taxon>Spermatophyta</taxon>
        <taxon>Magnoliopsida</taxon>
        <taxon>eudicotyledons</taxon>
        <taxon>Gunneridae</taxon>
        <taxon>Pentapetalae</taxon>
        <taxon>rosids</taxon>
        <taxon>malvids</taxon>
        <taxon>Malvales</taxon>
        <taxon>Dipterocarpaceae</taxon>
        <taxon>Rubroshorea</taxon>
    </lineage>
</organism>
<comment type="caution">
    <text evidence="1">The sequence shown here is derived from an EMBL/GenBank/DDBJ whole genome shotgun (WGS) entry which is preliminary data.</text>
</comment>
<dbReference type="Proteomes" id="UP001054252">
    <property type="component" value="Unassembled WGS sequence"/>
</dbReference>
<name>A0AAV5MTW9_9ROSI</name>
<gene>
    <name evidence="1" type="ORF">SLEP1_g58851</name>
</gene>
<protein>
    <submittedName>
        <fullName evidence="1">Uncharacterized protein</fullName>
    </submittedName>
</protein>
<evidence type="ECO:0000313" key="1">
    <source>
        <dbReference type="EMBL" id="GKV52263.1"/>
    </source>
</evidence>
<dbReference type="EMBL" id="BPVZ01000644">
    <property type="protein sequence ID" value="GKV52263.1"/>
    <property type="molecule type" value="Genomic_DNA"/>
</dbReference>